<accession>A0ACB7X6U0</accession>
<protein>
    <submittedName>
        <fullName evidence="1">Uncharacterized protein</fullName>
    </submittedName>
</protein>
<proteinExistence type="predicted"/>
<dbReference type="EMBL" id="CM037156">
    <property type="protein sequence ID" value="KAH7836436.1"/>
    <property type="molecule type" value="Genomic_DNA"/>
</dbReference>
<evidence type="ECO:0000313" key="2">
    <source>
        <dbReference type="Proteomes" id="UP000828048"/>
    </source>
</evidence>
<sequence length="537" mass="62108">MDCVQVVDPIGIAGGLAVLWKRDLAVRFIRSSSFFIELEIKDDDSDHVWRLINLYASSSDRVRKLQWEELIRYRQQCSADWIVWGDFNDVLWADEKQGGRVRDVWSLKAFRDFVTNLEAVDLGYCGHPFTWSNRHGGDGMVKERLDRVLASPGWWLRYDRVKVQNLHAVGSDHAALFVDTNPPKFSGPRQFRFDKRWVDDPGCYDVVCKGWQGPIRGSNMYQIFNKVRNTRRELRVWSKKQNFNARRRIKEVQGQLKEIGEEREYGGYGENSCSRKGVRRGVEDIAREFVQYFQSLFQTDGTDHVAEVVGTVKARIDDQMNRSLTRMFSYSEIRQALFDIDPNKAPVKFLKRSKTHNTTSKLPPGPWKLPLVGSIHHLVGSLPHHSLRTLARKYGPLMHLQLGENSTIVISSPRLAKEVMQTHDLAYANRPKVQAAKIMTYNYVDIAYCPYGDYWRQMRKIFMLELLSAKNVRSFCSIREDEVFHLIDSIKSSSGSPINLTEKIFSLTNDITFRAAFGKRYEDKDALIPLIKETIEP</sequence>
<gene>
    <name evidence="1" type="ORF">Vadar_001214</name>
</gene>
<evidence type="ECO:0000313" key="1">
    <source>
        <dbReference type="EMBL" id="KAH7836436.1"/>
    </source>
</evidence>
<comment type="caution">
    <text evidence="1">The sequence shown here is derived from an EMBL/GenBank/DDBJ whole genome shotgun (WGS) entry which is preliminary data.</text>
</comment>
<name>A0ACB7X6U0_9ERIC</name>
<keyword evidence="2" id="KW-1185">Reference proteome</keyword>
<dbReference type="Proteomes" id="UP000828048">
    <property type="component" value="Chromosome 6"/>
</dbReference>
<organism evidence="1 2">
    <name type="scientific">Vaccinium darrowii</name>
    <dbReference type="NCBI Taxonomy" id="229202"/>
    <lineage>
        <taxon>Eukaryota</taxon>
        <taxon>Viridiplantae</taxon>
        <taxon>Streptophyta</taxon>
        <taxon>Embryophyta</taxon>
        <taxon>Tracheophyta</taxon>
        <taxon>Spermatophyta</taxon>
        <taxon>Magnoliopsida</taxon>
        <taxon>eudicotyledons</taxon>
        <taxon>Gunneridae</taxon>
        <taxon>Pentapetalae</taxon>
        <taxon>asterids</taxon>
        <taxon>Ericales</taxon>
        <taxon>Ericaceae</taxon>
        <taxon>Vaccinioideae</taxon>
        <taxon>Vaccinieae</taxon>
        <taxon>Vaccinium</taxon>
    </lineage>
</organism>
<reference evidence="1 2" key="1">
    <citation type="journal article" date="2021" name="Hortic Res">
        <title>High-quality reference genome and annotation aids understanding of berry development for evergreen blueberry (Vaccinium darrowii).</title>
        <authorList>
            <person name="Yu J."/>
            <person name="Hulse-Kemp A.M."/>
            <person name="Babiker E."/>
            <person name="Staton M."/>
        </authorList>
    </citation>
    <scope>NUCLEOTIDE SEQUENCE [LARGE SCALE GENOMIC DNA]</scope>
    <source>
        <strain evidence="2">cv. NJ 8807/NJ 8810</strain>
        <tissue evidence="1">Young leaf</tissue>
    </source>
</reference>